<proteinExistence type="predicted"/>
<evidence type="ECO:0000313" key="2">
    <source>
        <dbReference type="Proteomes" id="UP000316562"/>
    </source>
</evidence>
<reference evidence="1 2" key="1">
    <citation type="journal article" date="2019" name="ISME J.">
        <title>Insights into ecological role of a new deltaproteobacterial order Candidatus Acidulodesulfobacterales by metagenomics and metatranscriptomics.</title>
        <authorList>
            <person name="Tan S."/>
            <person name="Liu J."/>
            <person name="Fang Y."/>
            <person name="Hedlund B.P."/>
            <person name="Lian Z.H."/>
            <person name="Huang L.Y."/>
            <person name="Li J.T."/>
            <person name="Huang L.N."/>
            <person name="Li W.J."/>
            <person name="Jiang H.C."/>
            <person name="Dong H.L."/>
            <person name="Shu W.S."/>
        </authorList>
    </citation>
    <scope>NUCLEOTIDE SEQUENCE [LARGE SCALE GENOMIC DNA]</scope>
    <source>
        <strain evidence="1">AP2</strain>
    </source>
</reference>
<gene>
    <name evidence="1" type="ORF">EVJ46_00085</name>
</gene>
<dbReference type="AlphaFoldDB" id="A0A519BHD2"/>
<name>A0A519BHD2_ACIG2</name>
<organism evidence="1 2">
    <name type="scientific">Acididesulfobacter guangdongensis</name>
    <dbReference type="NCBI Taxonomy" id="2597225"/>
    <lineage>
        <taxon>Bacteria</taxon>
        <taxon>Deltaproteobacteria</taxon>
        <taxon>Candidatus Acidulodesulfobacterales</taxon>
        <taxon>Candidatus Acididesulfobacter</taxon>
    </lineage>
</organism>
<protein>
    <submittedName>
        <fullName evidence="1">Uncharacterized protein</fullName>
    </submittedName>
</protein>
<comment type="caution">
    <text evidence="1">The sequence shown here is derived from an EMBL/GenBank/DDBJ whole genome shotgun (WGS) entry which is preliminary data.</text>
</comment>
<evidence type="ECO:0000313" key="1">
    <source>
        <dbReference type="EMBL" id="RZD16675.1"/>
    </source>
</evidence>
<sequence length="80" mass="9319">MSKFNLKDKQKSNEYVKLDGKFEVEHETEKGILIKNSETEEAEWFPINHVKKAGSVIEIAEWLYNKSDLFNGEAEAEEEQ</sequence>
<accession>A0A519BHD2</accession>
<dbReference type="EMBL" id="SGBC01000001">
    <property type="protein sequence ID" value="RZD16675.1"/>
    <property type="molecule type" value="Genomic_DNA"/>
</dbReference>
<dbReference type="Proteomes" id="UP000316562">
    <property type="component" value="Unassembled WGS sequence"/>
</dbReference>